<name>A0A5Q4ZRC8_9BURK</name>
<dbReference type="GO" id="GO:0016651">
    <property type="term" value="F:oxidoreductase activity, acting on NAD(P)H"/>
    <property type="evidence" value="ECO:0007669"/>
    <property type="project" value="TreeGrafter"/>
</dbReference>
<keyword evidence="8" id="KW-1185">Reference proteome</keyword>
<evidence type="ECO:0000256" key="1">
    <source>
        <dbReference type="ARBA" id="ARBA00001974"/>
    </source>
</evidence>
<feature type="domain" description="Reductase C-terminal" evidence="6">
    <location>
        <begin position="328"/>
        <end position="411"/>
    </location>
</feature>
<dbReference type="SUPFAM" id="SSF55424">
    <property type="entry name" value="FAD/NAD-linked reductases, dimerisation (C-terminal) domain"/>
    <property type="match status" value="1"/>
</dbReference>
<evidence type="ECO:0000259" key="6">
    <source>
        <dbReference type="Pfam" id="PF14759"/>
    </source>
</evidence>
<evidence type="ECO:0000259" key="5">
    <source>
        <dbReference type="Pfam" id="PF07992"/>
    </source>
</evidence>
<reference evidence="7 8" key="1">
    <citation type="submission" date="2019-08" db="EMBL/GenBank/DDBJ databases">
        <authorList>
            <person name="Herpell B J."/>
        </authorList>
    </citation>
    <scope>NUCLEOTIDE SEQUENCE [LARGE SCALE GENOMIC DNA]</scope>
    <source>
        <strain evidence="8">Msb3</strain>
    </source>
</reference>
<dbReference type="PRINTS" id="PR00368">
    <property type="entry name" value="FADPNR"/>
</dbReference>
<organism evidence="7 8">
    <name type="scientific">Paraburkholderia dioscoreae</name>
    <dbReference type="NCBI Taxonomy" id="2604047"/>
    <lineage>
        <taxon>Bacteria</taxon>
        <taxon>Pseudomonadati</taxon>
        <taxon>Pseudomonadota</taxon>
        <taxon>Betaproteobacteria</taxon>
        <taxon>Burkholderiales</taxon>
        <taxon>Burkholderiaceae</taxon>
        <taxon>Paraburkholderia</taxon>
    </lineage>
</organism>
<dbReference type="KEGG" id="pdio:PDMSB3_2476.1"/>
<dbReference type="PANTHER" id="PTHR43557:SF2">
    <property type="entry name" value="RIESKE DOMAIN-CONTAINING PROTEIN-RELATED"/>
    <property type="match status" value="1"/>
</dbReference>
<evidence type="ECO:0000313" key="7">
    <source>
        <dbReference type="EMBL" id="VVD33760.1"/>
    </source>
</evidence>
<evidence type="ECO:0000313" key="8">
    <source>
        <dbReference type="Proteomes" id="UP000325811"/>
    </source>
</evidence>
<gene>
    <name evidence="7" type="primary">thcD</name>
    <name evidence="7" type="ORF">PDMSB3_2476</name>
</gene>
<dbReference type="Proteomes" id="UP000325811">
    <property type="component" value="Chromosome II"/>
</dbReference>
<dbReference type="Gene3D" id="3.50.50.60">
    <property type="entry name" value="FAD/NAD(P)-binding domain"/>
    <property type="match status" value="2"/>
</dbReference>
<evidence type="ECO:0000256" key="2">
    <source>
        <dbReference type="ARBA" id="ARBA00022630"/>
    </source>
</evidence>
<dbReference type="InterPro" id="IPR016156">
    <property type="entry name" value="FAD/NAD-linked_Rdtase_dimer_sf"/>
</dbReference>
<dbReference type="PRINTS" id="PR00411">
    <property type="entry name" value="PNDRDTASEI"/>
</dbReference>
<dbReference type="RefSeq" id="WP_165188965.1">
    <property type="nucleotide sequence ID" value="NZ_LR699554.1"/>
</dbReference>
<dbReference type="Pfam" id="PF14759">
    <property type="entry name" value="Reductase_C"/>
    <property type="match status" value="1"/>
</dbReference>
<keyword evidence="3" id="KW-0274">FAD</keyword>
<dbReference type="GO" id="GO:0005737">
    <property type="term" value="C:cytoplasm"/>
    <property type="evidence" value="ECO:0007669"/>
    <property type="project" value="TreeGrafter"/>
</dbReference>
<dbReference type="InterPro" id="IPR036188">
    <property type="entry name" value="FAD/NAD-bd_sf"/>
</dbReference>
<accession>A0A5Q4ZRC8</accession>
<sequence>MTTMPRSVVIVGAGQAGVQAASALRSEGYAGAIQLIGNEPGLPYQRPPLSKSYLGGDLADEELHLETAAWFDDQRIEHLPDAHVDAIERHSKRVRLSSGKALEYDHLILATGARNRSLPAMDMSVQGVFSLRTVAEAAALTSSLHDARRVVVIGAGFLGLEVASVAKAQGCDVHVVESVERVMQRALSEEMSEACLRHHRAAGVSFSLSARVDAICSQEGRVTAVKLADGGLLEADLVLIAIGVVPNSELGLACGLEVFNGLMVDGQLRTSDPAISAIGDCAAFPYAFDEGDRLRLESVQNAVDQACYVARRIVGTADTPRYDQVPVFWSDQGGMRLQIAGVARRLDASVLRGDPCAGAFSVLRFRQGRLTGVESFNRPADHMAARRLLQQRISPSLAQAADPAFDLKSLLNAAATV</sequence>
<dbReference type="InterPro" id="IPR028202">
    <property type="entry name" value="Reductase_C"/>
</dbReference>
<dbReference type="Pfam" id="PF07992">
    <property type="entry name" value="Pyr_redox_2"/>
    <property type="match status" value="1"/>
</dbReference>
<dbReference type="SUPFAM" id="SSF51905">
    <property type="entry name" value="FAD/NAD(P)-binding domain"/>
    <property type="match status" value="2"/>
</dbReference>
<dbReference type="EC" id="1.18.1.-" evidence="7"/>
<dbReference type="EMBL" id="LR699554">
    <property type="protein sequence ID" value="VVD33760.1"/>
    <property type="molecule type" value="Genomic_DNA"/>
</dbReference>
<keyword evidence="4 7" id="KW-0560">Oxidoreductase</keyword>
<protein>
    <submittedName>
        <fullName evidence="7">Rhodocoxin reductase</fullName>
        <ecNumber evidence="7">1.18.1.-</ecNumber>
    </submittedName>
</protein>
<evidence type="ECO:0000256" key="3">
    <source>
        <dbReference type="ARBA" id="ARBA00022827"/>
    </source>
</evidence>
<proteinExistence type="predicted"/>
<dbReference type="InterPro" id="IPR023753">
    <property type="entry name" value="FAD/NAD-binding_dom"/>
</dbReference>
<dbReference type="AlphaFoldDB" id="A0A5Q4ZRC8"/>
<dbReference type="Gene3D" id="3.30.390.30">
    <property type="match status" value="1"/>
</dbReference>
<dbReference type="InterPro" id="IPR050446">
    <property type="entry name" value="FAD-oxidoreductase/Apoptosis"/>
</dbReference>
<evidence type="ECO:0000256" key="4">
    <source>
        <dbReference type="ARBA" id="ARBA00023002"/>
    </source>
</evidence>
<feature type="domain" description="FAD/NAD(P)-binding" evidence="5">
    <location>
        <begin position="7"/>
        <end position="306"/>
    </location>
</feature>
<comment type="cofactor">
    <cofactor evidence="1">
        <name>FAD</name>
        <dbReference type="ChEBI" id="CHEBI:57692"/>
    </cofactor>
</comment>
<dbReference type="PANTHER" id="PTHR43557">
    <property type="entry name" value="APOPTOSIS-INDUCING FACTOR 1"/>
    <property type="match status" value="1"/>
</dbReference>
<keyword evidence="2" id="KW-0285">Flavoprotein</keyword>